<dbReference type="EMBL" id="VLKH01000004">
    <property type="protein sequence ID" value="TWH80569.1"/>
    <property type="molecule type" value="Genomic_DNA"/>
</dbReference>
<evidence type="ECO:0000313" key="4">
    <source>
        <dbReference type="EMBL" id="TWH80569.1"/>
    </source>
</evidence>
<evidence type="ECO:0000256" key="1">
    <source>
        <dbReference type="ARBA" id="ARBA00022741"/>
    </source>
</evidence>
<dbReference type="PANTHER" id="PTHR43613">
    <property type="entry name" value="ABC TRANSPORTER, ATP-BINDING PROTEIN"/>
    <property type="match status" value="1"/>
</dbReference>
<dbReference type="InterPro" id="IPR003593">
    <property type="entry name" value="AAA+_ATPase"/>
</dbReference>
<evidence type="ECO:0000256" key="2">
    <source>
        <dbReference type="ARBA" id="ARBA00022840"/>
    </source>
</evidence>
<dbReference type="SUPFAM" id="SSF52540">
    <property type="entry name" value="P-loop containing nucleoside triphosphate hydrolases"/>
    <property type="match status" value="1"/>
</dbReference>
<keyword evidence="1" id="KW-0547">Nucleotide-binding</keyword>
<dbReference type="GO" id="GO:0016887">
    <property type="term" value="F:ATP hydrolysis activity"/>
    <property type="evidence" value="ECO:0007669"/>
    <property type="project" value="InterPro"/>
</dbReference>
<name>A0A562JBM0_9FIRM</name>
<sequence length="256" mass="28402">MTEVLRLEHVSKSFGNKEVLKDINFHVNSGEIIGYIGSNGAGKSTTIKIILGLIDDYEGDVYVFGDKVKGKTEYKRKIGYVPEVSDMYDNLTAKEYIDFIGMLYGINSNAAVAKAAEMMGVFGIQGAMEGRIHTFSKGMRQKLSIVAGMLHNPDILFLDEPLGGIDANSVLVFKEIIQKLKNKGKTIFYSSHILEVVEKLSDRILLINDGTIIIDGSVEEVMKKQSDTSLESIFNDVTGFHDHEMLADKFVDAFMN</sequence>
<dbReference type="InterPro" id="IPR017871">
    <property type="entry name" value="ABC_transporter-like_CS"/>
</dbReference>
<comment type="caution">
    <text evidence="4">The sequence shown here is derived from an EMBL/GenBank/DDBJ whole genome shotgun (WGS) entry which is preliminary data.</text>
</comment>
<dbReference type="SMART" id="SM00382">
    <property type="entry name" value="AAA"/>
    <property type="match status" value="1"/>
</dbReference>
<accession>A0A562JBM0</accession>
<dbReference type="PROSITE" id="PS50893">
    <property type="entry name" value="ABC_TRANSPORTER_2"/>
    <property type="match status" value="1"/>
</dbReference>
<feature type="domain" description="ABC transporter" evidence="3">
    <location>
        <begin position="5"/>
        <end position="234"/>
    </location>
</feature>
<dbReference type="Gene3D" id="3.40.50.300">
    <property type="entry name" value="P-loop containing nucleotide triphosphate hydrolases"/>
    <property type="match status" value="1"/>
</dbReference>
<reference evidence="4 5" key="1">
    <citation type="submission" date="2019-07" db="EMBL/GenBank/DDBJ databases">
        <title>Genomic Encyclopedia of Type Strains, Phase I: the one thousand microbial genomes (KMG-I) project.</title>
        <authorList>
            <person name="Kyrpides N."/>
        </authorList>
    </citation>
    <scope>NUCLEOTIDE SEQUENCE [LARGE SCALE GENOMIC DNA]</scope>
    <source>
        <strain evidence="4 5">DSM 13558</strain>
    </source>
</reference>
<dbReference type="Pfam" id="PF00005">
    <property type="entry name" value="ABC_tran"/>
    <property type="match status" value="1"/>
</dbReference>
<dbReference type="OrthoDB" id="9775135at2"/>
<dbReference type="CDD" id="cd03230">
    <property type="entry name" value="ABC_DR_subfamily_A"/>
    <property type="match status" value="1"/>
</dbReference>
<gene>
    <name evidence="4" type="ORF">LY60_01831</name>
</gene>
<proteinExistence type="predicted"/>
<dbReference type="InterPro" id="IPR027417">
    <property type="entry name" value="P-loop_NTPase"/>
</dbReference>
<dbReference type="InterPro" id="IPR003439">
    <property type="entry name" value="ABC_transporter-like_ATP-bd"/>
</dbReference>
<keyword evidence="2 4" id="KW-0067">ATP-binding</keyword>
<dbReference type="Proteomes" id="UP000315343">
    <property type="component" value="Unassembled WGS sequence"/>
</dbReference>
<dbReference type="AlphaFoldDB" id="A0A562JBM0"/>
<dbReference type="RefSeq" id="WP_145082535.1">
    <property type="nucleotide sequence ID" value="NZ_JBCFAR010000002.1"/>
</dbReference>
<dbReference type="GO" id="GO:0005524">
    <property type="term" value="F:ATP binding"/>
    <property type="evidence" value="ECO:0007669"/>
    <property type="project" value="UniProtKB-KW"/>
</dbReference>
<evidence type="ECO:0000259" key="3">
    <source>
        <dbReference type="PROSITE" id="PS50893"/>
    </source>
</evidence>
<evidence type="ECO:0000313" key="5">
    <source>
        <dbReference type="Proteomes" id="UP000315343"/>
    </source>
</evidence>
<keyword evidence="5" id="KW-1185">Reference proteome</keyword>
<protein>
    <submittedName>
        <fullName evidence="4">ABC-2 type transport system ATP-binding protein</fullName>
    </submittedName>
</protein>
<organism evidence="4 5">
    <name type="scientific">Sedimentibacter saalensis</name>
    <dbReference type="NCBI Taxonomy" id="130788"/>
    <lineage>
        <taxon>Bacteria</taxon>
        <taxon>Bacillati</taxon>
        <taxon>Bacillota</taxon>
        <taxon>Tissierellia</taxon>
        <taxon>Sedimentibacter</taxon>
    </lineage>
</organism>
<dbReference type="PROSITE" id="PS00211">
    <property type="entry name" value="ABC_TRANSPORTER_1"/>
    <property type="match status" value="1"/>
</dbReference>
<dbReference type="PANTHER" id="PTHR43613:SF1">
    <property type="entry name" value="ABC TRANSPORTER, ATP-BINDING PROTEIN"/>
    <property type="match status" value="1"/>
</dbReference>